<sequence>MENSSTFLESKPHIVNRMSHPIRAIPNFCPLNNHQISTWEECLLPFITFMLVFARELGLFNKVKSNKLFGKYVGKVLIRDWLPKKGFLIEESITQVT</sequence>
<protein>
    <submittedName>
        <fullName evidence="1">Uncharacterized protein</fullName>
    </submittedName>
</protein>
<dbReference type="AlphaFoldDB" id="A0A7J9DGI6"/>
<evidence type="ECO:0000313" key="1">
    <source>
        <dbReference type="EMBL" id="MBA0759826.1"/>
    </source>
</evidence>
<reference evidence="1 2" key="1">
    <citation type="journal article" date="2019" name="Genome Biol. Evol.">
        <title>Insights into the evolution of the New World diploid cottons (Gossypium, subgenus Houzingenia) based on genome sequencing.</title>
        <authorList>
            <person name="Grover C.E."/>
            <person name="Arick M.A. 2nd"/>
            <person name="Thrash A."/>
            <person name="Conover J.L."/>
            <person name="Sanders W.S."/>
            <person name="Peterson D.G."/>
            <person name="Frelichowski J.E."/>
            <person name="Scheffler J.A."/>
            <person name="Scheffler B.E."/>
            <person name="Wendel J.F."/>
        </authorList>
    </citation>
    <scope>NUCLEOTIDE SEQUENCE [LARGE SCALE GENOMIC DNA]</scope>
    <source>
        <strain evidence="1">8</strain>
        <tissue evidence="1">Leaf</tissue>
    </source>
</reference>
<dbReference type="Proteomes" id="UP000593568">
    <property type="component" value="Unassembled WGS sequence"/>
</dbReference>
<organism evidence="1 2">
    <name type="scientific">Gossypium trilobum</name>
    <dbReference type="NCBI Taxonomy" id="34281"/>
    <lineage>
        <taxon>Eukaryota</taxon>
        <taxon>Viridiplantae</taxon>
        <taxon>Streptophyta</taxon>
        <taxon>Embryophyta</taxon>
        <taxon>Tracheophyta</taxon>
        <taxon>Spermatophyta</taxon>
        <taxon>Magnoliopsida</taxon>
        <taxon>eudicotyledons</taxon>
        <taxon>Gunneridae</taxon>
        <taxon>Pentapetalae</taxon>
        <taxon>rosids</taxon>
        <taxon>malvids</taxon>
        <taxon>Malvales</taxon>
        <taxon>Malvaceae</taxon>
        <taxon>Malvoideae</taxon>
        <taxon>Gossypium</taxon>
    </lineage>
</organism>
<comment type="caution">
    <text evidence="1">The sequence shown here is derived from an EMBL/GenBank/DDBJ whole genome shotgun (WGS) entry which is preliminary data.</text>
</comment>
<name>A0A7J9DGI6_9ROSI</name>
<dbReference type="EMBL" id="JABEZW010000002">
    <property type="protein sequence ID" value="MBA0759826.1"/>
    <property type="molecule type" value="Genomic_DNA"/>
</dbReference>
<gene>
    <name evidence="1" type="ORF">Gotri_022650</name>
</gene>
<evidence type="ECO:0000313" key="2">
    <source>
        <dbReference type="Proteomes" id="UP000593568"/>
    </source>
</evidence>
<proteinExistence type="predicted"/>
<keyword evidence="2" id="KW-1185">Reference proteome</keyword>
<accession>A0A7J9DGI6</accession>